<feature type="compositionally biased region" description="Basic and acidic residues" evidence="4">
    <location>
        <begin position="570"/>
        <end position="580"/>
    </location>
</feature>
<evidence type="ECO:0008006" key="7">
    <source>
        <dbReference type="Google" id="ProtNLM"/>
    </source>
</evidence>
<evidence type="ECO:0000256" key="2">
    <source>
        <dbReference type="ARBA" id="ARBA00023034"/>
    </source>
</evidence>
<evidence type="ECO:0000256" key="1">
    <source>
        <dbReference type="ARBA" id="ARBA00004555"/>
    </source>
</evidence>
<dbReference type="PANTHER" id="PTHR18921">
    <property type="entry name" value="MYOSIN HEAVY CHAIN - RELATED"/>
    <property type="match status" value="1"/>
</dbReference>
<evidence type="ECO:0000313" key="6">
    <source>
        <dbReference type="Proteomes" id="UP000245866"/>
    </source>
</evidence>
<dbReference type="RefSeq" id="WP_134907882.1">
    <property type="nucleotide sequence ID" value="NZ_JAJAOX010000034.1"/>
</dbReference>
<dbReference type="GO" id="GO:0007030">
    <property type="term" value="P:Golgi organization"/>
    <property type="evidence" value="ECO:0007669"/>
    <property type="project" value="TreeGrafter"/>
</dbReference>
<keyword evidence="2" id="KW-0333">Golgi apparatus</keyword>
<proteinExistence type="predicted"/>
<organism evidence="5 6">
    <name type="scientific">Limosilactobacillus reuteri</name>
    <name type="common">Lactobacillus reuteri</name>
    <dbReference type="NCBI Taxonomy" id="1598"/>
    <lineage>
        <taxon>Bacteria</taxon>
        <taxon>Bacillati</taxon>
        <taxon>Bacillota</taxon>
        <taxon>Bacilli</taxon>
        <taxon>Lactobacillales</taxon>
        <taxon>Lactobacillaceae</taxon>
        <taxon>Limosilactobacillus</taxon>
    </lineage>
</organism>
<keyword evidence="3" id="KW-0175">Coiled coil</keyword>
<feature type="compositionally biased region" description="Polar residues" evidence="4">
    <location>
        <begin position="230"/>
        <end position="239"/>
    </location>
</feature>
<dbReference type="NCBIfam" id="TIGR04320">
    <property type="entry name" value="Surf_Exclu_PgrA"/>
    <property type="match status" value="1"/>
</dbReference>
<dbReference type="PANTHER" id="PTHR18921:SF2">
    <property type="entry name" value="THYROID RECEPTOR-INTERACTING PROTEIN 11"/>
    <property type="match status" value="1"/>
</dbReference>
<feature type="non-terminal residue" evidence="5">
    <location>
        <position position="1"/>
    </location>
</feature>
<reference evidence="5 6" key="1">
    <citation type="journal article" date="2018" name="Front. Microbiol.">
        <title>Comparative Genomics of the Herbivore Gut Symbiont Lactobacillus reuteri Reveals Genetic Diversity and Lifestyle Adaptation.</title>
        <authorList>
            <person name="Zhao J."/>
        </authorList>
    </citation>
    <scope>NUCLEOTIDE SEQUENCE [LARGE SCALE GENOMIC DNA]</scope>
    <source>
        <strain evidence="5 6">LR12</strain>
    </source>
</reference>
<dbReference type="EMBL" id="QGHS01000129">
    <property type="protein sequence ID" value="PWT45761.1"/>
    <property type="molecule type" value="Genomic_DNA"/>
</dbReference>
<evidence type="ECO:0000313" key="5">
    <source>
        <dbReference type="EMBL" id="PWT45761.1"/>
    </source>
</evidence>
<feature type="region of interest" description="Disordered" evidence="4">
    <location>
        <begin position="195"/>
        <end position="239"/>
    </location>
</feature>
<dbReference type="AlphaFoldDB" id="A0A317GFW6"/>
<gene>
    <name evidence="5" type="ORF">DKZ23_08685</name>
</gene>
<dbReference type="InterPro" id="IPR027607">
    <property type="entry name" value="Surf_Exclu_SEC10/PgrA"/>
</dbReference>
<comment type="caution">
    <text evidence="5">The sequence shown here is derived from an EMBL/GenBank/DDBJ whole genome shotgun (WGS) entry which is preliminary data.</text>
</comment>
<feature type="compositionally biased region" description="Polar residues" evidence="4">
    <location>
        <begin position="195"/>
        <end position="222"/>
    </location>
</feature>
<name>A0A317GFW6_LIMRT</name>
<feature type="region of interest" description="Disordered" evidence="4">
    <location>
        <begin position="78"/>
        <end position="106"/>
    </location>
</feature>
<evidence type="ECO:0000256" key="4">
    <source>
        <dbReference type="SAM" id="MobiDB-lite"/>
    </source>
</evidence>
<evidence type="ECO:0000256" key="3">
    <source>
        <dbReference type="ARBA" id="ARBA00023054"/>
    </source>
</evidence>
<sequence>VYHKWLFYFSNLILQTAMTKNMQKMALMTSAVLAGIVLGADINQKTVHADTTNTNSNVATATDEQAQAQQAVDQAQTKLDNAKQSQTTAQNQVAQATDTQNKVQQQVNDAQTAVNNDQQTENQAQQALDNSNKLLDQAQQQAQNTVDSAQNDVNNAQATVNNDQQAVKDIQNVDTTTAQQNFDKAQSDLTTATQNENNAKSALDQAQTEKNNADNQVASTKSALDKAQQDSEQTDTSNTKINLPAGYDWNNYAQYKNEIFKVNHFVNNPADEQITFTLGPGHYLPKETVKDLSIYAAQLWNPIRKQFGLPEYTVNDGAIEMAMEHAKESQDGNLVDANNILSKFNVSGLSRTYTCIYPAPDRTTHRTVSLNDLKKQIFNSALELLIADDGRHLIDHDTKSISYQGYQQAIGIDVDNKGQTYWYMTYTDPTIKMTYLPSFLAPNKVYDPNGKYAQLAKTTYDVPAVSDTTSHTVDPSVLTNAQKAYNDAVSAQQAAATRLEQAKTAHDQAVTAKNDVQAKFDAAQKALDNAKADAQTQASNLKAAQDKLAQDQDALAQAKSKLNTAQTKLADAKNAHDEAVKTQTSA</sequence>
<feature type="region of interest" description="Disordered" evidence="4">
    <location>
        <begin position="567"/>
        <end position="586"/>
    </location>
</feature>
<protein>
    <recommendedName>
        <fullName evidence="7">SEC10/PgrA surface exclusion domain-containing protein</fullName>
    </recommendedName>
</protein>
<feature type="compositionally biased region" description="Low complexity" evidence="4">
    <location>
        <begin position="84"/>
        <end position="100"/>
    </location>
</feature>
<dbReference type="GO" id="GO:0005737">
    <property type="term" value="C:cytoplasm"/>
    <property type="evidence" value="ECO:0007669"/>
    <property type="project" value="GOC"/>
</dbReference>
<dbReference type="Proteomes" id="UP000245866">
    <property type="component" value="Unassembled WGS sequence"/>
</dbReference>
<dbReference type="GO" id="GO:0031267">
    <property type="term" value="F:small GTPase binding"/>
    <property type="evidence" value="ECO:0007669"/>
    <property type="project" value="TreeGrafter"/>
</dbReference>
<accession>A0A317GFW6</accession>
<dbReference type="GO" id="GO:0006888">
    <property type="term" value="P:endoplasmic reticulum to Golgi vesicle-mediated transport"/>
    <property type="evidence" value="ECO:0007669"/>
    <property type="project" value="TreeGrafter"/>
</dbReference>
<comment type="subcellular location">
    <subcellularLocation>
        <location evidence="1">Golgi apparatus</location>
    </subcellularLocation>
</comment>